<dbReference type="PANTHER" id="PTHR33678:SF2">
    <property type="match status" value="1"/>
</dbReference>
<comment type="caution">
    <text evidence="3">The sequence shown here is derived from an EMBL/GenBank/DDBJ whole genome shotgun (WGS) entry which is preliminary data.</text>
</comment>
<dbReference type="InterPro" id="IPR024474">
    <property type="entry name" value="Znf_dom_IS66"/>
</dbReference>
<protein>
    <submittedName>
        <fullName evidence="3">Uncharacterized protein</fullName>
    </submittedName>
</protein>
<evidence type="ECO:0000259" key="1">
    <source>
        <dbReference type="Pfam" id="PF03050"/>
    </source>
</evidence>
<dbReference type="InterPro" id="IPR004291">
    <property type="entry name" value="Transposase_IS66_central"/>
</dbReference>
<reference evidence="3" key="1">
    <citation type="journal article" date="2015" name="Nature">
        <title>Complex archaea that bridge the gap between prokaryotes and eukaryotes.</title>
        <authorList>
            <person name="Spang A."/>
            <person name="Saw J.H."/>
            <person name="Jorgensen S.L."/>
            <person name="Zaremba-Niedzwiedzka K."/>
            <person name="Martijn J."/>
            <person name="Lind A.E."/>
            <person name="van Eijk R."/>
            <person name="Schleper C."/>
            <person name="Guy L."/>
            <person name="Ettema T.J."/>
        </authorList>
    </citation>
    <scope>NUCLEOTIDE SEQUENCE</scope>
</reference>
<feature type="domain" description="Transposase IS66 zinc-finger binding" evidence="2">
    <location>
        <begin position="27"/>
        <end position="71"/>
    </location>
</feature>
<organism evidence="3">
    <name type="scientific">marine sediment metagenome</name>
    <dbReference type="NCBI Taxonomy" id="412755"/>
    <lineage>
        <taxon>unclassified sequences</taxon>
        <taxon>metagenomes</taxon>
        <taxon>ecological metagenomes</taxon>
    </lineage>
</organism>
<evidence type="ECO:0000313" key="3">
    <source>
        <dbReference type="EMBL" id="KKK98589.1"/>
    </source>
</evidence>
<dbReference type="Pfam" id="PF03050">
    <property type="entry name" value="DDE_Tnp_IS66"/>
    <property type="match status" value="1"/>
</dbReference>
<evidence type="ECO:0000259" key="2">
    <source>
        <dbReference type="Pfam" id="PF13005"/>
    </source>
</evidence>
<feature type="non-terminal residue" evidence="3">
    <location>
        <position position="1"/>
    </location>
</feature>
<name>A0A0F9C865_9ZZZZ</name>
<dbReference type="PANTHER" id="PTHR33678">
    <property type="entry name" value="BLL1576 PROTEIN"/>
    <property type="match status" value="1"/>
</dbReference>
<dbReference type="EMBL" id="LAZR01045558">
    <property type="protein sequence ID" value="KKK98589.1"/>
    <property type="molecule type" value="Genomic_DNA"/>
</dbReference>
<dbReference type="NCBIfam" id="NF033517">
    <property type="entry name" value="transpos_IS66"/>
    <property type="match status" value="1"/>
</dbReference>
<dbReference type="Pfam" id="PF13005">
    <property type="entry name" value="zf-IS66"/>
    <property type="match status" value="1"/>
</dbReference>
<dbReference type="InterPro" id="IPR052344">
    <property type="entry name" value="Transposase-related"/>
</dbReference>
<sequence>KKGHIGNGRSSISEKQADDVIEVDCEEKVCPNCAANLEGMGSRDRSVLDIDPPKIKKVVYKLKRSRCPKCGCNFRAKPPGVLPKFLFSNKLLAYLASEHYLHNRTMGKLEKLTGINKGSLIDGMHHLGKVFDRVPEKLINSYRQSLVKHADETSWRNDGQNGYAWLFCTSDISIFRLRKSRSSKVPKEVFGNKDLPGVLVVDRYNGYNKSPCKIQYCYAHLLRNVQDLTKEFPNNSEIQSFVETVAPLLSKAMGLRSKDIADDEFKKRTKKLKSSITNTMNKEANHPGIQKIQNIFRENKHRLYHWSNERRIPADNNFCERELRQLVIARKISFGSQSDEGAKTREILMTVLLTLQKQYPENPMEIFKKCLDEIKSNPDKDVYKIFFPYDTS</sequence>
<dbReference type="AlphaFoldDB" id="A0A0F9C865"/>
<gene>
    <name evidence="3" type="ORF">LCGC14_2641230</name>
</gene>
<feature type="domain" description="Transposase IS66 central" evidence="1">
    <location>
        <begin position="86"/>
        <end position="343"/>
    </location>
</feature>
<proteinExistence type="predicted"/>
<accession>A0A0F9C865</accession>